<dbReference type="HOGENOM" id="CLU_3224797_0_0_1"/>
<reference evidence="2" key="1">
    <citation type="journal article" date="2007" name="Plant Cell">
        <title>Dothideomycete-plant interactions illuminated by genome sequencing and EST analysis of the wheat pathogen Stagonospora nodorum.</title>
        <authorList>
            <person name="Hane J.K."/>
            <person name="Lowe R.G."/>
            <person name="Solomon P.S."/>
            <person name="Tan K.C."/>
            <person name="Schoch C.L."/>
            <person name="Spatafora J.W."/>
            <person name="Crous P.W."/>
            <person name="Kodira C."/>
            <person name="Birren B.W."/>
            <person name="Galagan J.E."/>
            <person name="Torriani S.F."/>
            <person name="McDonald B.A."/>
            <person name="Oliver R.P."/>
        </authorList>
    </citation>
    <scope>NUCLEOTIDE SEQUENCE [LARGE SCALE GENOMIC DNA]</scope>
    <source>
        <strain evidence="2">SN15 / ATCC MYA-4574 / FGSC 10173</strain>
    </source>
</reference>
<proteinExistence type="predicted"/>
<dbReference type="Proteomes" id="UP000001055">
    <property type="component" value="Unassembled WGS sequence"/>
</dbReference>
<dbReference type="EMBL" id="CH445332">
    <property type="protein sequence ID" value="EAT87133.1"/>
    <property type="molecule type" value="Genomic_DNA"/>
</dbReference>
<dbReference type="InParanoid" id="Q0UQ95"/>
<gene>
    <name evidence="1" type="ORF">SNOG_06069</name>
</gene>
<accession>Q0UQ95</accession>
<dbReference type="KEGG" id="pno:SNOG_06069"/>
<dbReference type="AlphaFoldDB" id="Q0UQ95"/>
<dbReference type="RefSeq" id="XP_001796457.1">
    <property type="nucleotide sequence ID" value="XM_001796405.1"/>
</dbReference>
<protein>
    <submittedName>
        <fullName evidence="1">Uncharacterized protein</fullName>
    </submittedName>
</protein>
<sequence length="44" mass="4887">MPKIHDCPEASLFGFTKDLEWWEENQEILCIPAGGANDARSLPG</sequence>
<name>Q0UQ95_PHANO</name>
<dbReference type="GeneID" id="5973334"/>
<organism evidence="1 2">
    <name type="scientific">Phaeosphaeria nodorum (strain SN15 / ATCC MYA-4574 / FGSC 10173)</name>
    <name type="common">Glume blotch fungus</name>
    <name type="synonym">Parastagonospora nodorum</name>
    <dbReference type="NCBI Taxonomy" id="321614"/>
    <lineage>
        <taxon>Eukaryota</taxon>
        <taxon>Fungi</taxon>
        <taxon>Dikarya</taxon>
        <taxon>Ascomycota</taxon>
        <taxon>Pezizomycotina</taxon>
        <taxon>Dothideomycetes</taxon>
        <taxon>Pleosporomycetidae</taxon>
        <taxon>Pleosporales</taxon>
        <taxon>Pleosporineae</taxon>
        <taxon>Phaeosphaeriaceae</taxon>
        <taxon>Parastagonospora</taxon>
    </lineage>
</organism>
<evidence type="ECO:0000313" key="2">
    <source>
        <dbReference type="Proteomes" id="UP000001055"/>
    </source>
</evidence>
<evidence type="ECO:0000313" key="1">
    <source>
        <dbReference type="EMBL" id="EAT87133.1"/>
    </source>
</evidence>